<keyword evidence="3" id="KW-1185">Reference proteome</keyword>
<evidence type="ECO:0000313" key="3">
    <source>
        <dbReference type="Proteomes" id="UP000694240"/>
    </source>
</evidence>
<gene>
    <name evidence="2" type="ORF">ISN45_Aa07g006400</name>
</gene>
<organism evidence="2 3">
    <name type="scientific">Arabidopsis thaliana x Arabidopsis arenosa</name>
    <dbReference type="NCBI Taxonomy" id="1240361"/>
    <lineage>
        <taxon>Eukaryota</taxon>
        <taxon>Viridiplantae</taxon>
        <taxon>Streptophyta</taxon>
        <taxon>Embryophyta</taxon>
        <taxon>Tracheophyta</taxon>
        <taxon>Spermatophyta</taxon>
        <taxon>Magnoliopsida</taxon>
        <taxon>eudicotyledons</taxon>
        <taxon>Gunneridae</taxon>
        <taxon>Pentapetalae</taxon>
        <taxon>rosids</taxon>
        <taxon>malvids</taxon>
        <taxon>Brassicales</taxon>
        <taxon>Brassicaceae</taxon>
        <taxon>Camelineae</taxon>
        <taxon>Arabidopsis</taxon>
    </lineage>
</organism>
<dbReference type="AlphaFoldDB" id="A0A8T1Y072"/>
<dbReference type="GO" id="GO:0051603">
    <property type="term" value="P:proteolysis involved in protein catabolic process"/>
    <property type="evidence" value="ECO:0007669"/>
    <property type="project" value="TreeGrafter"/>
</dbReference>
<dbReference type="GO" id="GO:0004197">
    <property type="term" value="F:cysteine-type endopeptidase activity"/>
    <property type="evidence" value="ECO:0007669"/>
    <property type="project" value="TreeGrafter"/>
</dbReference>
<evidence type="ECO:0000313" key="2">
    <source>
        <dbReference type="EMBL" id="KAG7540437.1"/>
    </source>
</evidence>
<dbReference type="GO" id="GO:0006624">
    <property type="term" value="P:vacuolar protein processing"/>
    <property type="evidence" value="ECO:0007669"/>
    <property type="project" value="TreeGrafter"/>
</dbReference>
<comment type="caution">
    <text evidence="2">The sequence shown here is derived from an EMBL/GenBank/DDBJ whole genome shotgun (WGS) entry which is preliminary data.</text>
</comment>
<evidence type="ECO:0000256" key="1">
    <source>
        <dbReference type="ARBA" id="ARBA00009941"/>
    </source>
</evidence>
<sequence>MQYGDVGLSKDKLDLCMGTNPANDNFTFADANSLKPPSRVTNQRDADLVHFWEKYPKAPEGSTRKTEALKQVLKRCLTDFMLYGLLGNR</sequence>
<dbReference type="GO" id="GO:0005773">
    <property type="term" value="C:vacuole"/>
    <property type="evidence" value="ECO:0007669"/>
    <property type="project" value="GOC"/>
</dbReference>
<dbReference type="EMBL" id="JAEFBK010000012">
    <property type="protein sequence ID" value="KAG7540437.1"/>
    <property type="molecule type" value="Genomic_DNA"/>
</dbReference>
<reference evidence="2 3" key="1">
    <citation type="submission" date="2020-12" db="EMBL/GenBank/DDBJ databases">
        <title>Concerted genomic and epigenomic changes stabilize Arabidopsis allopolyploids.</title>
        <authorList>
            <person name="Chen Z."/>
        </authorList>
    </citation>
    <scope>NUCLEOTIDE SEQUENCE [LARGE SCALE GENOMIC DNA]</scope>
    <source>
        <strain evidence="2">Allo738</strain>
        <tissue evidence="2">Leaf</tissue>
    </source>
</reference>
<comment type="similarity">
    <text evidence="1">Belongs to the peptidase C13 family.</text>
</comment>
<dbReference type="PANTHER" id="PTHR12000">
    <property type="entry name" value="HEMOGLOBINASE FAMILY MEMBER"/>
    <property type="match status" value="1"/>
</dbReference>
<name>A0A8T1Y072_9BRAS</name>
<accession>A0A8T1Y072</accession>
<dbReference type="PANTHER" id="PTHR12000:SF50">
    <property type="entry name" value="VACUOLAR-PROCESSING ENZYME GAMMA-ISOZYME"/>
    <property type="match status" value="1"/>
</dbReference>
<protein>
    <submittedName>
        <fullName evidence="2">Uncharacterized protein</fullName>
    </submittedName>
</protein>
<dbReference type="Proteomes" id="UP000694240">
    <property type="component" value="Chromosome 12"/>
</dbReference>
<dbReference type="InterPro" id="IPR001096">
    <property type="entry name" value="Peptidase_C13"/>
</dbReference>
<proteinExistence type="inferred from homology"/>